<accession>A0AAV6TN26</accession>
<name>A0AAV6TN26_9ARAC</name>
<dbReference type="InterPro" id="IPR012674">
    <property type="entry name" value="Calycin"/>
</dbReference>
<keyword evidence="2" id="KW-1185">Reference proteome</keyword>
<comment type="caution">
    <text evidence="1">The sequence shown here is derived from an EMBL/GenBank/DDBJ whole genome shotgun (WGS) entry which is preliminary data.</text>
</comment>
<sequence length="174" mass="19801">MLPTPTECHESFIDIYPPRLMETWYVIKHTDSLFIPSGFSDCMLMKFGRRMSFNSQIRMDIIYAHGSDASETQESQPMRGEVTVPGKEPFTIKIPSSAIFPVNLMVTHMDESNDCLAFWSCANLGPSLSQKGAWIMCKSTDVDKEIVEDLTQKVSEVSNIDPEQFVWTNYEQCP</sequence>
<gene>
    <name evidence="1" type="ORF">JTE90_016183</name>
</gene>
<protein>
    <recommendedName>
        <fullName evidence="3">Apolipoprotein D</fullName>
    </recommendedName>
</protein>
<proteinExistence type="predicted"/>
<dbReference type="Proteomes" id="UP000827092">
    <property type="component" value="Unassembled WGS sequence"/>
</dbReference>
<dbReference type="Gene3D" id="2.40.128.20">
    <property type="match status" value="1"/>
</dbReference>
<dbReference type="AlphaFoldDB" id="A0AAV6TN26"/>
<organism evidence="1 2">
    <name type="scientific">Oedothorax gibbosus</name>
    <dbReference type="NCBI Taxonomy" id="931172"/>
    <lineage>
        <taxon>Eukaryota</taxon>
        <taxon>Metazoa</taxon>
        <taxon>Ecdysozoa</taxon>
        <taxon>Arthropoda</taxon>
        <taxon>Chelicerata</taxon>
        <taxon>Arachnida</taxon>
        <taxon>Araneae</taxon>
        <taxon>Araneomorphae</taxon>
        <taxon>Entelegynae</taxon>
        <taxon>Araneoidea</taxon>
        <taxon>Linyphiidae</taxon>
        <taxon>Erigoninae</taxon>
        <taxon>Oedothorax</taxon>
    </lineage>
</organism>
<dbReference type="SUPFAM" id="SSF50814">
    <property type="entry name" value="Lipocalins"/>
    <property type="match status" value="1"/>
</dbReference>
<evidence type="ECO:0000313" key="2">
    <source>
        <dbReference type="Proteomes" id="UP000827092"/>
    </source>
</evidence>
<dbReference type="EMBL" id="JAFNEN010002101">
    <property type="protein sequence ID" value="KAG8173068.1"/>
    <property type="molecule type" value="Genomic_DNA"/>
</dbReference>
<evidence type="ECO:0008006" key="3">
    <source>
        <dbReference type="Google" id="ProtNLM"/>
    </source>
</evidence>
<reference evidence="1 2" key="1">
    <citation type="journal article" date="2022" name="Nat. Ecol. Evol.">
        <title>A masculinizing supergene underlies an exaggerated male reproductive morph in a spider.</title>
        <authorList>
            <person name="Hendrickx F."/>
            <person name="De Corte Z."/>
            <person name="Sonet G."/>
            <person name="Van Belleghem S.M."/>
            <person name="Kostlbacher S."/>
            <person name="Vangestel C."/>
        </authorList>
    </citation>
    <scope>NUCLEOTIDE SEQUENCE [LARGE SCALE GENOMIC DNA]</scope>
    <source>
        <strain evidence="1">W744_W776</strain>
    </source>
</reference>
<evidence type="ECO:0000313" key="1">
    <source>
        <dbReference type="EMBL" id="KAG8173068.1"/>
    </source>
</evidence>